<organism evidence="1">
    <name type="scientific">Kuenenia stuttgartiensis</name>
    <dbReference type="NCBI Taxonomy" id="174633"/>
    <lineage>
        <taxon>Bacteria</taxon>
        <taxon>Pseudomonadati</taxon>
        <taxon>Planctomycetota</taxon>
        <taxon>Candidatus Brocadiia</taxon>
        <taxon>Candidatus Brocadiales</taxon>
        <taxon>Candidatus Brocadiaceae</taxon>
        <taxon>Candidatus Kuenenia</taxon>
    </lineage>
</organism>
<dbReference type="AlphaFoldDB" id="Q1PZ50"/>
<dbReference type="Gene3D" id="3.40.30.10">
    <property type="entry name" value="Glutaredoxin"/>
    <property type="match status" value="1"/>
</dbReference>
<evidence type="ECO:0000313" key="1">
    <source>
        <dbReference type="EMBL" id="CAJ72362.1"/>
    </source>
</evidence>
<gene>
    <name evidence="1" type="ORF">kustd1617</name>
</gene>
<dbReference type="InterPro" id="IPR036249">
    <property type="entry name" value="Thioredoxin-like_sf"/>
</dbReference>
<evidence type="ECO:0008006" key="2">
    <source>
        <dbReference type="Google" id="ProtNLM"/>
    </source>
</evidence>
<sequence>MWSSFGSYRVTRCFEKDELMKNWLLFIALIIVLTSVSCTEKIHTLGVPDASLFAQTLPAFSLNDPNGNTFTNESISKDGIVLVVTAPILKNKSAQEKWNKYLLKAKAGSKAKLAFLEDMQPSLFKGAAIKGMKKDYQFGKEPLLLIDNGGEIRRALKVPKKKTVVLVYDRDGKLVHLEAGKPSVQAAETMWEKVKDKYSIKPIK</sequence>
<protein>
    <recommendedName>
        <fullName evidence="2">Redoxin domain-containing protein</fullName>
    </recommendedName>
</protein>
<reference evidence="1" key="2">
    <citation type="submission" date="2006-01" db="EMBL/GenBank/DDBJ databases">
        <authorList>
            <person name="Genoscope"/>
        </authorList>
    </citation>
    <scope>NUCLEOTIDE SEQUENCE</scope>
</reference>
<proteinExistence type="predicted"/>
<reference evidence="1" key="1">
    <citation type="journal article" date="2006" name="Nature">
        <title>Deciphering the evolution and metabolism of an anammox bacterium from a community genome.</title>
        <authorList>
            <person name="Strous M."/>
            <person name="Pelletier E."/>
            <person name="Mangenot S."/>
            <person name="Rattei T."/>
            <person name="Lehner A."/>
            <person name="Taylor M.W."/>
            <person name="Horn M."/>
            <person name="Daims H."/>
            <person name="Bartol-Mavel D."/>
            <person name="Wincker P."/>
            <person name="Barbe V."/>
            <person name="Fonknechten N."/>
            <person name="Vallenet D."/>
            <person name="Segurens B."/>
            <person name="Schenowitz-Truong C."/>
            <person name="Medigue C."/>
            <person name="Collingro A."/>
            <person name="Snel B."/>
            <person name="Dutilh B.E."/>
            <person name="OpDenCamp H.J.M."/>
            <person name="vanDerDrift C."/>
            <person name="Cirpus I."/>
            <person name="vanDePas-Schoonen K.T."/>
            <person name="Harhangi H.R."/>
            <person name="vanNiftrik L."/>
            <person name="Schmid M."/>
            <person name="Keltjens J."/>
            <person name="vanDeVossenberg J."/>
            <person name="Kartal B."/>
            <person name="Meier H."/>
            <person name="Frishman D."/>
            <person name="Huynen M.A."/>
            <person name="Mewes H."/>
            <person name="Weissenbach J."/>
            <person name="Jetten M.S.M."/>
            <person name="Wagner M."/>
            <person name="LePaslier D."/>
        </authorList>
    </citation>
    <scope>NUCLEOTIDE SEQUENCE</scope>
</reference>
<dbReference type="SUPFAM" id="SSF52833">
    <property type="entry name" value="Thioredoxin-like"/>
    <property type="match status" value="1"/>
</dbReference>
<dbReference type="EMBL" id="CT573072">
    <property type="protein sequence ID" value="CAJ72362.1"/>
    <property type="molecule type" value="Genomic_DNA"/>
</dbReference>
<accession>Q1PZ50</accession>
<name>Q1PZ50_KUEST</name>